<dbReference type="PANTHER" id="PTHR21420">
    <property type="entry name" value="GDP-FUCOSE PROTEIN O-FUCOSYLTRANSFERASE 1"/>
    <property type="match status" value="1"/>
</dbReference>
<comment type="catalytic activity">
    <reaction evidence="15">
        <text>L-threonyl-[protein] + GDP-beta-L-fucose = 3-O-(alpha-L-fucosyl)-L-threonyl-[protein] + GDP + H(+)</text>
        <dbReference type="Rhea" id="RHEA:70491"/>
        <dbReference type="Rhea" id="RHEA-COMP:11060"/>
        <dbReference type="Rhea" id="RHEA-COMP:17915"/>
        <dbReference type="ChEBI" id="CHEBI:15378"/>
        <dbReference type="ChEBI" id="CHEBI:30013"/>
        <dbReference type="ChEBI" id="CHEBI:57273"/>
        <dbReference type="ChEBI" id="CHEBI:58189"/>
        <dbReference type="ChEBI" id="CHEBI:189631"/>
        <dbReference type="EC" id="2.4.1.221"/>
    </reaction>
    <physiologicalReaction direction="left-to-right" evidence="15">
        <dbReference type="Rhea" id="RHEA:70492"/>
    </physiologicalReaction>
</comment>
<dbReference type="EC" id="2.4.1.221" evidence="4"/>
<evidence type="ECO:0000313" key="19">
    <source>
        <dbReference type="RefSeq" id="XP_030068970.1"/>
    </source>
</evidence>
<evidence type="ECO:0000256" key="14">
    <source>
        <dbReference type="ARBA" id="ARBA00033080"/>
    </source>
</evidence>
<evidence type="ECO:0000256" key="16">
    <source>
        <dbReference type="ARBA" id="ARBA00048647"/>
    </source>
</evidence>
<dbReference type="InParanoid" id="A0A6P7Z0G4"/>
<dbReference type="AlphaFoldDB" id="A0A6P7Z0G4"/>
<dbReference type="GO" id="GO:0006004">
    <property type="term" value="P:fucose metabolic process"/>
    <property type="evidence" value="ECO:0007669"/>
    <property type="project" value="UniProtKB-KW"/>
</dbReference>
<dbReference type="Gene3D" id="3.40.50.11340">
    <property type="match status" value="1"/>
</dbReference>
<feature type="chain" id="PRO_5027694794" description="GDP-fucose protein O-fucosyltransferase 1" evidence="17">
    <location>
        <begin position="19"/>
        <end position="378"/>
    </location>
</feature>
<evidence type="ECO:0000256" key="17">
    <source>
        <dbReference type="SAM" id="SignalP"/>
    </source>
</evidence>
<comment type="catalytic activity">
    <reaction evidence="16">
        <text>L-seryl-[protein] + GDP-beta-L-fucose = 3-O-(alpha-L-fucosyl)-L-seryl-[protein] + GDP + H(+)</text>
        <dbReference type="Rhea" id="RHEA:63644"/>
        <dbReference type="Rhea" id="RHEA-COMP:9863"/>
        <dbReference type="Rhea" id="RHEA-COMP:17914"/>
        <dbReference type="ChEBI" id="CHEBI:15378"/>
        <dbReference type="ChEBI" id="CHEBI:29999"/>
        <dbReference type="ChEBI" id="CHEBI:57273"/>
        <dbReference type="ChEBI" id="CHEBI:58189"/>
        <dbReference type="ChEBI" id="CHEBI:189632"/>
        <dbReference type="EC" id="2.4.1.221"/>
    </reaction>
    <physiologicalReaction direction="left-to-right" evidence="16">
        <dbReference type="Rhea" id="RHEA:63645"/>
    </physiologicalReaction>
</comment>
<dbReference type="Gene3D" id="3.40.50.11350">
    <property type="match status" value="1"/>
</dbReference>
<keyword evidence="7" id="KW-0808">Transferase</keyword>
<evidence type="ECO:0000256" key="4">
    <source>
        <dbReference type="ARBA" id="ARBA00012196"/>
    </source>
</evidence>
<dbReference type="GO" id="GO:0046922">
    <property type="term" value="F:peptide-O-fucosyltransferase activity"/>
    <property type="evidence" value="ECO:0007669"/>
    <property type="project" value="UniProtKB-EC"/>
</dbReference>
<evidence type="ECO:0000256" key="1">
    <source>
        <dbReference type="ARBA" id="ARBA00004240"/>
    </source>
</evidence>
<evidence type="ECO:0000256" key="2">
    <source>
        <dbReference type="ARBA" id="ARBA00004922"/>
    </source>
</evidence>
<keyword evidence="17" id="KW-0732">Signal</keyword>
<dbReference type="GO" id="GO:0007219">
    <property type="term" value="P:Notch signaling pathway"/>
    <property type="evidence" value="ECO:0007669"/>
    <property type="project" value="UniProtKB-KW"/>
</dbReference>
<feature type="signal peptide" evidence="17">
    <location>
        <begin position="1"/>
        <end position="18"/>
    </location>
</feature>
<keyword evidence="9" id="KW-0914">Notch signaling pathway</keyword>
<evidence type="ECO:0000256" key="9">
    <source>
        <dbReference type="ARBA" id="ARBA00022976"/>
    </source>
</evidence>
<keyword evidence="10" id="KW-1015">Disulfide bond</keyword>
<dbReference type="FunFam" id="3.40.50.11340:FF:000001">
    <property type="entry name" value="GDP-fucose protein O-fucosyltransferase 1"/>
    <property type="match status" value="1"/>
</dbReference>
<evidence type="ECO:0000256" key="5">
    <source>
        <dbReference type="ARBA" id="ARBA00021745"/>
    </source>
</evidence>
<dbReference type="GeneID" id="115476633"/>
<protein>
    <recommendedName>
        <fullName evidence="5">GDP-fucose protein O-fucosyltransferase 1</fullName>
        <ecNumber evidence="4">2.4.1.221</ecNumber>
    </recommendedName>
    <alternativeName>
        <fullName evidence="14">Peptide-O-fucosyltransferase 1</fullName>
    </alternativeName>
</protein>
<dbReference type="InterPro" id="IPR019378">
    <property type="entry name" value="GDP-Fuc_O-FucTrfase"/>
</dbReference>
<evidence type="ECO:0000256" key="10">
    <source>
        <dbReference type="ARBA" id="ARBA00023157"/>
    </source>
</evidence>
<keyword evidence="12" id="KW-0294">Fucose metabolism</keyword>
<organism evidence="18 19">
    <name type="scientific">Microcaecilia unicolor</name>
    <dbReference type="NCBI Taxonomy" id="1415580"/>
    <lineage>
        <taxon>Eukaryota</taxon>
        <taxon>Metazoa</taxon>
        <taxon>Chordata</taxon>
        <taxon>Craniata</taxon>
        <taxon>Vertebrata</taxon>
        <taxon>Euteleostomi</taxon>
        <taxon>Amphibia</taxon>
        <taxon>Gymnophiona</taxon>
        <taxon>Siphonopidae</taxon>
        <taxon>Microcaecilia</taxon>
    </lineage>
</organism>
<dbReference type="CDD" id="cd11302">
    <property type="entry name" value="O-FucT-1"/>
    <property type="match status" value="1"/>
</dbReference>
<evidence type="ECO:0000256" key="12">
    <source>
        <dbReference type="ARBA" id="ARBA00023253"/>
    </source>
</evidence>
<accession>A0A6P7Z0G4</accession>
<dbReference type="CTD" id="23509"/>
<dbReference type="RefSeq" id="XP_030068970.1">
    <property type="nucleotide sequence ID" value="XM_030213110.1"/>
</dbReference>
<keyword evidence="18" id="KW-1185">Reference proteome</keyword>
<evidence type="ECO:0000256" key="11">
    <source>
        <dbReference type="ARBA" id="ARBA00023180"/>
    </source>
</evidence>
<comment type="subcellular location">
    <subcellularLocation>
        <location evidence="1">Endoplasmic reticulum</location>
    </subcellularLocation>
</comment>
<evidence type="ECO:0000313" key="18">
    <source>
        <dbReference type="Proteomes" id="UP000515156"/>
    </source>
</evidence>
<dbReference type="FunFam" id="3.40.50.11350:FF:000004">
    <property type="entry name" value="GDP-fucose protein O-fucosyltransferase 1"/>
    <property type="match status" value="1"/>
</dbReference>
<keyword evidence="11" id="KW-0325">Glycoprotein</keyword>
<dbReference type="UniPathway" id="UPA00378"/>
<comment type="pathway">
    <text evidence="2">Protein modification; protein glycosylation.</text>
</comment>
<comment type="similarity">
    <text evidence="3">Belongs to the glycosyltransferase 65 family.</text>
</comment>
<evidence type="ECO:0000256" key="8">
    <source>
        <dbReference type="ARBA" id="ARBA00022824"/>
    </source>
</evidence>
<evidence type="ECO:0000256" key="3">
    <source>
        <dbReference type="ARBA" id="ARBA00010626"/>
    </source>
</evidence>
<dbReference type="Pfam" id="PF10250">
    <property type="entry name" value="O-FucT"/>
    <property type="match status" value="1"/>
</dbReference>
<evidence type="ECO:0000256" key="7">
    <source>
        <dbReference type="ARBA" id="ARBA00022679"/>
    </source>
</evidence>
<sequence length="378" mass="43633">MGRKWLWLLLLCLSYVKGWDPTGYLLYCPCMGRFGNQADHFLGSLAFAKMLNRTLAVPPWIEYRHHRPPYTNMHVSYEEYFKLEPLLEYHRVISLEEFMRTLAPVYWPPDKRVAYCFEAAALRSTDKKTCPMKDGNPFAPFWDHFDVDFSGSELFGGLSFSSYYKDQWLRRFPPSRHPVLALPGAPAQFPVLEEHRPLQKYIVWSDKMVQEGEAYISSLLVRPYIGIHLRIGSDWKIACNMLKDGTAGSHFMASPQCMGYSRHPAASLTMDMCLPDLKEITRAVKLWVEQTDAKSVYIATDSEPYTAEIEQLFGRKVKVVNLQPEVAQIDLYILSQSDHFIGNCVSSFTAFVKRERDVYERPSSFFGMDHPPSLHNEL</sequence>
<name>A0A6P7Z0G4_9AMPH</name>
<dbReference type="GO" id="GO:0005783">
    <property type="term" value="C:endoplasmic reticulum"/>
    <property type="evidence" value="ECO:0007669"/>
    <property type="project" value="UniProtKB-SubCell"/>
</dbReference>
<keyword evidence="6" id="KW-0328">Glycosyltransferase</keyword>
<dbReference type="OrthoDB" id="10050276at2759"/>
<dbReference type="KEGG" id="muo:115476633"/>
<evidence type="ECO:0000256" key="13">
    <source>
        <dbReference type="ARBA" id="ARBA00023277"/>
    </source>
</evidence>
<dbReference type="InterPro" id="IPR039922">
    <property type="entry name" value="POFUT1"/>
</dbReference>
<gene>
    <name evidence="19" type="primary">POFUT1</name>
</gene>
<dbReference type="Proteomes" id="UP000515156">
    <property type="component" value="Chromosome 8"/>
</dbReference>
<dbReference type="FunCoup" id="A0A6P7Z0G4">
    <property type="interactions" value="2246"/>
</dbReference>
<keyword evidence="8" id="KW-0256">Endoplasmic reticulum</keyword>
<keyword evidence="13" id="KW-0119">Carbohydrate metabolism</keyword>
<proteinExistence type="inferred from homology"/>
<evidence type="ECO:0000256" key="6">
    <source>
        <dbReference type="ARBA" id="ARBA00022676"/>
    </source>
</evidence>
<reference evidence="19" key="1">
    <citation type="submission" date="2025-08" db="UniProtKB">
        <authorList>
            <consortium name="RefSeq"/>
        </authorList>
    </citation>
    <scope>IDENTIFICATION</scope>
</reference>
<dbReference type="PANTHER" id="PTHR21420:SF3">
    <property type="entry name" value="GDP-FUCOSE PROTEIN O-FUCOSYLTRANSFERASE 1"/>
    <property type="match status" value="1"/>
</dbReference>
<evidence type="ECO:0000256" key="15">
    <source>
        <dbReference type="ARBA" id="ARBA00047273"/>
    </source>
</evidence>
<dbReference type="GO" id="GO:0008593">
    <property type="term" value="P:regulation of Notch signaling pathway"/>
    <property type="evidence" value="ECO:0007669"/>
    <property type="project" value="TreeGrafter"/>
</dbReference>